<dbReference type="Pfam" id="PF00535">
    <property type="entry name" value="Glycos_transf_2"/>
    <property type="match status" value="1"/>
</dbReference>
<evidence type="ECO:0000256" key="4">
    <source>
        <dbReference type="ARBA" id="ARBA00022734"/>
    </source>
</evidence>
<keyword evidence="6 11" id="KW-1133">Transmembrane helix</keyword>
<evidence type="ECO:0000256" key="6">
    <source>
        <dbReference type="ARBA" id="ARBA00022989"/>
    </source>
</evidence>
<comment type="pathway">
    <text evidence="11">Protein modification; protein glycosylation.</text>
</comment>
<keyword evidence="11" id="KW-0328">Glycosyltransferase</keyword>
<evidence type="ECO:0000256" key="1">
    <source>
        <dbReference type="ARBA" id="ARBA00004323"/>
    </source>
</evidence>
<evidence type="ECO:0000313" key="13">
    <source>
        <dbReference type="EMBL" id="CRL03928.1"/>
    </source>
</evidence>
<dbReference type="InterPro" id="IPR029044">
    <property type="entry name" value="Nucleotide-diphossugar_trans"/>
</dbReference>
<dbReference type="GO" id="GO:0006493">
    <property type="term" value="P:protein O-linked glycosylation"/>
    <property type="evidence" value="ECO:0007669"/>
    <property type="project" value="TreeGrafter"/>
</dbReference>
<accession>A0A1J1IUZ2</accession>
<name>A0A1J1IUZ2_9DIPT</name>
<keyword evidence="4 11" id="KW-0430">Lectin</keyword>
<dbReference type="InterPro" id="IPR000772">
    <property type="entry name" value="Ricin_B_lectin"/>
</dbReference>
<keyword evidence="7 11" id="KW-0333">Golgi apparatus</keyword>
<evidence type="ECO:0000256" key="3">
    <source>
        <dbReference type="ARBA" id="ARBA00022692"/>
    </source>
</evidence>
<keyword evidence="11" id="KW-0808">Transferase</keyword>
<dbReference type="SUPFAM" id="SSF53448">
    <property type="entry name" value="Nucleotide-diphospho-sugar transferases"/>
    <property type="match status" value="1"/>
</dbReference>
<keyword evidence="3 11" id="KW-0812">Transmembrane</keyword>
<evidence type="ECO:0000256" key="9">
    <source>
        <dbReference type="ARBA" id="ARBA00023157"/>
    </source>
</evidence>
<dbReference type="STRING" id="568069.A0A1J1IUZ2"/>
<sequence length="636" mass="74488">MLKKRRVARFRTKFSFRRNYDYFIAFIVILFITFIATYKTIEFNNSPLSIKRNFIYIEPINSFFRRIHNLDNAKVDWHDYDFIEVESKRVGPGEHGMGIDEVKPYEEALNKKLFDENGYNGLISDKISVNRSLKDLRHPNCKELKYLQELPTVSVVIPFYNDHLSVLLRTVHSVINRSPKKLLREIILVNDRSTKEFLYEPLKTYIKENFPPDKVKLLELPKRSGLIWARLAGARSARGDVLIFLDSHTEANTNWLPPLLEPIAEDYRVCVCPFIDVIEFKTFEYVIQDEGSRGIFDWYFNYRKLDLKKYHQNAPTDLFESPVMAGGLFAISTKFFWEIGGYDSGLDIWGGEQYELSFKIWLCGGKMYDAPCSRVGHVYRGGMPFADDRKGIDFLTINYKRVAEVWMDDYAKYIYARSPERFNKVDPGDLSYQYSIKERLQCKPFSYFIDRVAPDMLEFYPLVDPPPFAYGTIQSVMNPNLCIDSYGRDDTSQLGFFYCATDKMNPQHSQFFTLRHFRDIELRGTMFCFDQNEFGMLVTGICHHAQGNQYFRYNPHTQQIIHGSIRRNECIDSDIDRMEVDAIFLSKCDENSPTQKWNWGFVNKTAIENWKSYGTEIIDKNEIEALETLESSEISI</sequence>
<dbReference type="UniPathway" id="UPA00378"/>
<evidence type="ECO:0000313" key="14">
    <source>
        <dbReference type="Proteomes" id="UP000183832"/>
    </source>
</evidence>
<dbReference type="EMBL" id="CVRI01000060">
    <property type="protein sequence ID" value="CRL03928.1"/>
    <property type="molecule type" value="Genomic_DNA"/>
</dbReference>
<dbReference type="EC" id="2.4.1.-" evidence="11"/>
<dbReference type="CDD" id="cd02510">
    <property type="entry name" value="pp-GalNAc-T"/>
    <property type="match status" value="1"/>
</dbReference>
<keyword evidence="10" id="KW-0325">Glycoprotein</keyword>
<proteinExistence type="inferred from homology"/>
<comment type="similarity">
    <text evidence="2 11">Belongs to the glycosyltransferase 2 family. GalNAc-T subfamily.</text>
</comment>
<dbReference type="Proteomes" id="UP000183832">
    <property type="component" value="Unassembled WGS sequence"/>
</dbReference>
<dbReference type="PROSITE" id="PS50231">
    <property type="entry name" value="RICIN_B_LECTIN"/>
    <property type="match status" value="1"/>
</dbReference>
<keyword evidence="8 11" id="KW-0472">Membrane</keyword>
<evidence type="ECO:0000256" key="5">
    <source>
        <dbReference type="ARBA" id="ARBA00022968"/>
    </source>
</evidence>
<evidence type="ECO:0000256" key="10">
    <source>
        <dbReference type="ARBA" id="ARBA00023180"/>
    </source>
</evidence>
<keyword evidence="14" id="KW-1185">Reference proteome</keyword>
<dbReference type="SMART" id="SM00458">
    <property type="entry name" value="RICIN"/>
    <property type="match status" value="1"/>
</dbReference>
<dbReference type="AlphaFoldDB" id="A0A1J1IUZ2"/>
<dbReference type="FunFam" id="3.90.550.10:FF:000029">
    <property type="entry name" value="Polypeptide N-acetylgalactosaminyltransferase"/>
    <property type="match status" value="1"/>
</dbReference>
<dbReference type="Pfam" id="PF00652">
    <property type="entry name" value="Ricin_B_lectin"/>
    <property type="match status" value="1"/>
</dbReference>
<evidence type="ECO:0000256" key="11">
    <source>
        <dbReference type="RuleBase" id="RU361242"/>
    </source>
</evidence>
<evidence type="ECO:0000259" key="12">
    <source>
        <dbReference type="SMART" id="SM00458"/>
    </source>
</evidence>
<comment type="subcellular location">
    <subcellularLocation>
        <location evidence="1 11">Golgi apparatus membrane</location>
        <topology evidence="1 11">Single-pass type II membrane protein</topology>
    </subcellularLocation>
</comment>
<dbReference type="Gene3D" id="3.90.550.10">
    <property type="entry name" value="Spore Coat Polysaccharide Biosynthesis Protein SpsA, Chain A"/>
    <property type="match status" value="1"/>
</dbReference>
<dbReference type="PANTHER" id="PTHR11675:SF134">
    <property type="entry name" value="N-ACETYLGALACTOSAMINYLTRANSFERASE 4-RELATED"/>
    <property type="match status" value="1"/>
</dbReference>
<feature type="transmembrane region" description="Helical" evidence="11">
    <location>
        <begin position="20"/>
        <end position="38"/>
    </location>
</feature>
<keyword evidence="11" id="KW-0464">Manganese</keyword>
<keyword evidence="9 11" id="KW-1015">Disulfide bond</keyword>
<organism evidence="13 14">
    <name type="scientific">Clunio marinus</name>
    <dbReference type="NCBI Taxonomy" id="568069"/>
    <lineage>
        <taxon>Eukaryota</taxon>
        <taxon>Metazoa</taxon>
        <taxon>Ecdysozoa</taxon>
        <taxon>Arthropoda</taxon>
        <taxon>Hexapoda</taxon>
        <taxon>Insecta</taxon>
        <taxon>Pterygota</taxon>
        <taxon>Neoptera</taxon>
        <taxon>Endopterygota</taxon>
        <taxon>Diptera</taxon>
        <taxon>Nematocera</taxon>
        <taxon>Chironomoidea</taxon>
        <taxon>Chironomidae</taxon>
        <taxon>Clunio</taxon>
    </lineage>
</organism>
<dbReference type="InterPro" id="IPR045885">
    <property type="entry name" value="GalNAc-T"/>
</dbReference>
<evidence type="ECO:0000256" key="2">
    <source>
        <dbReference type="ARBA" id="ARBA00005680"/>
    </source>
</evidence>
<keyword evidence="5" id="KW-0735">Signal-anchor</keyword>
<evidence type="ECO:0000256" key="7">
    <source>
        <dbReference type="ARBA" id="ARBA00023034"/>
    </source>
</evidence>
<dbReference type="PANTHER" id="PTHR11675">
    <property type="entry name" value="N-ACETYLGALACTOSAMINYLTRANSFERASE"/>
    <property type="match status" value="1"/>
</dbReference>
<evidence type="ECO:0000256" key="8">
    <source>
        <dbReference type="ARBA" id="ARBA00023136"/>
    </source>
</evidence>
<reference evidence="13 14" key="1">
    <citation type="submission" date="2015-04" db="EMBL/GenBank/DDBJ databases">
        <authorList>
            <person name="Syromyatnikov M.Y."/>
            <person name="Popov V.N."/>
        </authorList>
    </citation>
    <scope>NUCLEOTIDE SEQUENCE [LARGE SCALE GENOMIC DNA]</scope>
</reference>
<dbReference type="Gene3D" id="2.80.10.50">
    <property type="match status" value="1"/>
</dbReference>
<feature type="domain" description="Ricin B lectin" evidence="12">
    <location>
        <begin position="468"/>
        <end position="600"/>
    </location>
</feature>
<dbReference type="OrthoDB" id="9876900at2759"/>
<comment type="cofactor">
    <cofactor evidence="11">
        <name>Mn(2+)</name>
        <dbReference type="ChEBI" id="CHEBI:29035"/>
    </cofactor>
</comment>
<protein>
    <recommendedName>
        <fullName evidence="11">Polypeptide N-acetylgalactosaminyltransferase</fullName>
        <ecNumber evidence="11">2.4.1.-</ecNumber>
    </recommendedName>
    <alternativeName>
        <fullName evidence="11">Protein-UDP acetylgalactosaminyltransferase</fullName>
    </alternativeName>
</protein>
<dbReference type="GO" id="GO:0030246">
    <property type="term" value="F:carbohydrate binding"/>
    <property type="evidence" value="ECO:0007669"/>
    <property type="project" value="UniProtKB-KW"/>
</dbReference>
<gene>
    <name evidence="13" type="ORF">CLUMA_CG017049</name>
</gene>
<dbReference type="InterPro" id="IPR001173">
    <property type="entry name" value="Glyco_trans_2-like"/>
</dbReference>
<dbReference type="GO" id="GO:0004653">
    <property type="term" value="F:polypeptide N-acetylgalactosaminyltransferase activity"/>
    <property type="evidence" value="ECO:0007669"/>
    <property type="project" value="TreeGrafter"/>
</dbReference>
<dbReference type="SUPFAM" id="SSF50370">
    <property type="entry name" value="Ricin B-like lectins"/>
    <property type="match status" value="1"/>
</dbReference>
<dbReference type="GO" id="GO:0000139">
    <property type="term" value="C:Golgi membrane"/>
    <property type="evidence" value="ECO:0007669"/>
    <property type="project" value="UniProtKB-SubCell"/>
</dbReference>
<dbReference type="InterPro" id="IPR035992">
    <property type="entry name" value="Ricin_B-like_lectins"/>
</dbReference>